<dbReference type="Proteomes" id="UP000199568">
    <property type="component" value="Unassembled WGS sequence"/>
</dbReference>
<dbReference type="AlphaFoldDB" id="A0A1I0G825"/>
<organism evidence="2 3">
    <name type="scientific">Natronincola peptidivorans</name>
    <dbReference type="NCBI Taxonomy" id="426128"/>
    <lineage>
        <taxon>Bacteria</taxon>
        <taxon>Bacillati</taxon>
        <taxon>Bacillota</taxon>
        <taxon>Clostridia</taxon>
        <taxon>Peptostreptococcales</taxon>
        <taxon>Natronincolaceae</taxon>
        <taxon>Natronincola</taxon>
    </lineage>
</organism>
<dbReference type="STRING" id="426128.SAMN05660297_03075"/>
<reference evidence="2 3" key="1">
    <citation type="submission" date="2016-10" db="EMBL/GenBank/DDBJ databases">
        <authorList>
            <person name="de Groot N.N."/>
        </authorList>
    </citation>
    <scope>NUCLEOTIDE SEQUENCE [LARGE SCALE GENOMIC DNA]</scope>
    <source>
        <strain evidence="2 3">DSM 18979</strain>
    </source>
</reference>
<accession>A0A1I0G825</accession>
<dbReference type="PANTHER" id="PTHR33886">
    <property type="entry name" value="UNSATURATED RHAMNOGALACTURONAN HYDROLASE (EUROFUNG)"/>
    <property type="match status" value="1"/>
</dbReference>
<keyword evidence="1 2" id="KW-0378">Hydrolase</keyword>
<dbReference type="RefSeq" id="WP_170834847.1">
    <property type="nucleotide sequence ID" value="NZ_FOHU01000018.1"/>
</dbReference>
<protein>
    <submittedName>
        <fullName evidence="2">Unsaturated rhamnogalacturonyl hydrolase</fullName>
    </submittedName>
</protein>
<dbReference type="GO" id="GO:0016787">
    <property type="term" value="F:hydrolase activity"/>
    <property type="evidence" value="ECO:0007669"/>
    <property type="project" value="UniProtKB-KW"/>
</dbReference>
<proteinExistence type="predicted"/>
<dbReference type="InterPro" id="IPR052043">
    <property type="entry name" value="PolySaccharide_Degr_Enz"/>
</dbReference>
<gene>
    <name evidence="2" type="ORF">SAMN05660297_03075</name>
</gene>
<dbReference type="Gene3D" id="1.50.10.10">
    <property type="match status" value="1"/>
</dbReference>
<dbReference type="PANTHER" id="PTHR33886:SF8">
    <property type="entry name" value="UNSATURATED RHAMNOGALACTURONAN HYDROLASE (EUROFUNG)"/>
    <property type="match status" value="1"/>
</dbReference>
<keyword evidence="3" id="KW-1185">Reference proteome</keyword>
<dbReference type="EMBL" id="FOHU01000018">
    <property type="protein sequence ID" value="SET66220.1"/>
    <property type="molecule type" value="Genomic_DNA"/>
</dbReference>
<dbReference type="SUPFAM" id="SSF48208">
    <property type="entry name" value="Six-hairpin glycosidases"/>
    <property type="match status" value="1"/>
</dbReference>
<sequence>MDRELPMYIQLADSTIKRYSDLSDKWDHEYGVVLKGMEDVWRLTGDTKYYEFILKSIEPNISEEGNINGYDMEAYELDNINTGRLLFSLYDETKKEKYKKAAYVLKSQLENHPRTSFGNFLHKKQFKDIIFIDSVYMGLVFCGQFGKVFNDLDALNDAVNQIINAAKFNQNKENGLLVQGYNETKTEMWANSETGLSQSYWGRGLGWYSVGLVEILEYLPVNHPKRGELLEIFQKLMEGVVKVQDESGVWWQVVDQGDKAGNYLEASASSMFTYALAKGVRLGYLDDNYKAAALKAYNGLVKEFIEVDASGEAHLNHTCKSGGLGVKDYRNGSFESYACEATGIDDHKGVGTFLMAGVQIELLNK</sequence>
<dbReference type="InterPro" id="IPR008928">
    <property type="entry name" value="6-hairpin_glycosidase_sf"/>
</dbReference>
<evidence type="ECO:0000256" key="1">
    <source>
        <dbReference type="ARBA" id="ARBA00022801"/>
    </source>
</evidence>
<dbReference type="InterPro" id="IPR010905">
    <property type="entry name" value="Glyco_hydro_88"/>
</dbReference>
<name>A0A1I0G825_9FIRM</name>
<evidence type="ECO:0000313" key="3">
    <source>
        <dbReference type="Proteomes" id="UP000199568"/>
    </source>
</evidence>
<evidence type="ECO:0000313" key="2">
    <source>
        <dbReference type="EMBL" id="SET66220.1"/>
    </source>
</evidence>
<dbReference type="Pfam" id="PF07470">
    <property type="entry name" value="Glyco_hydro_88"/>
    <property type="match status" value="1"/>
</dbReference>
<dbReference type="GO" id="GO:0005975">
    <property type="term" value="P:carbohydrate metabolic process"/>
    <property type="evidence" value="ECO:0007669"/>
    <property type="project" value="InterPro"/>
</dbReference>
<dbReference type="InterPro" id="IPR012341">
    <property type="entry name" value="6hp_glycosidase-like_sf"/>
</dbReference>